<proteinExistence type="predicted"/>
<keyword evidence="5" id="KW-0804">Transcription</keyword>
<dbReference type="InterPro" id="IPR027417">
    <property type="entry name" value="P-loop_NTPase"/>
</dbReference>
<dbReference type="InterPro" id="IPR025944">
    <property type="entry name" value="Sigma_54_int_dom_CS"/>
</dbReference>
<dbReference type="PROSITE" id="PS00676">
    <property type="entry name" value="SIGMA54_INTERACT_2"/>
    <property type="match status" value="1"/>
</dbReference>
<dbReference type="AlphaFoldDB" id="W6ME28"/>
<dbReference type="RefSeq" id="WP_048675215.1">
    <property type="nucleotide sequence ID" value="NZ_CBTJ020000080.1"/>
</dbReference>
<accession>W6ME28</accession>
<dbReference type="PROSITE" id="PS50110">
    <property type="entry name" value="RESPONSE_REGULATORY"/>
    <property type="match status" value="1"/>
</dbReference>
<dbReference type="GO" id="GO:0000160">
    <property type="term" value="P:phosphorelay signal transduction system"/>
    <property type="evidence" value="ECO:0007669"/>
    <property type="project" value="InterPro"/>
</dbReference>
<dbReference type="OrthoDB" id="9804019at2"/>
<name>W6ME28_9GAMM</name>
<dbReference type="GO" id="GO:0006355">
    <property type="term" value="P:regulation of DNA-templated transcription"/>
    <property type="evidence" value="ECO:0007669"/>
    <property type="project" value="InterPro"/>
</dbReference>
<dbReference type="Gene3D" id="3.40.50.300">
    <property type="entry name" value="P-loop containing nucleotide triphosphate hydrolases"/>
    <property type="match status" value="1"/>
</dbReference>
<dbReference type="InterPro" id="IPR001789">
    <property type="entry name" value="Sig_transdc_resp-reg_receiver"/>
</dbReference>
<dbReference type="SMART" id="SM00448">
    <property type="entry name" value="REC"/>
    <property type="match status" value="1"/>
</dbReference>
<dbReference type="InterPro" id="IPR025943">
    <property type="entry name" value="Sigma_54_int_dom_ATP-bd_2"/>
</dbReference>
<dbReference type="CDD" id="cd00009">
    <property type="entry name" value="AAA"/>
    <property type="match status" value="1"/>
</dbReference>
<keyword evidence="10" id="KW-1185">Reference proteome</keyword>
<keyword evidence="4" id="KW-0238">DNA-binding</keyword>
<evidence type="ECO:0000256" key="5">
    <source>
        <dbReference type="ARBA" id="ARBA00023163"/>
    </source>
</evidence>
<dbReference type="STRING" id="1400863.BN873_70036"/>
<dbReference type="PROSITE" id="PS00675">
    <property type="entry name" value="SIGMA54_INTERACT_1"/>
    <property type="match status" value="1"/>
</dbReference>
<dbReference type="PANTHER" id="PTHR32071">
    <property type="entry name" value="TRANSCRIPTIONAL REGULATORY PROTEIN"/>
    <property type="match status" value="1"/>
</dbReference>
<dbReference type="Pfam" id="PF25601">
    <property type="entry name" value="AAA_lid_14"/>
    <property type="match status" value="1"/>
</dbReference>
<dbReference type="InterPro" id="IPR025662">
    <property type="entry name" value="Sigma_54_int_dom_ATP-bd_1"/>
</dbReference>
<evidence type="ECO:0000313" key="9">
    <source>
        <dbReference type="EMBL" id="CDI03888.1"/>
    </source>
</evidence>
<dbReference type="Gene3D" id="1.10.8.60">
    <property type="match status" value="1"/>
</dbReference>
<keyword evidence="1" id="KW-0547">Nucleotide-binding</keyword>
<organism evidence="9 10">
    <name type="scientific">Candidatus Competibacter denitrificans Run_A_D11</name>
    <dbReference type="NCBI Taxonomy" id="1400863"/>
    <lineage>
        <taxon>Bacteria</taxon>
        <taxon>Pseudomonadati</taxon>
        <taxon>Pseudomonadota</taxon>
        <taxon>Gammaproteobacteria</taxon>
        <taxon>Candidatus Competibacteraceae</taxon>
        <taxon>Candidatus Competibacter</taxon>
    </lineage>
</organism>
<dbReference type="InterPro" id="IPR003593">
    <property type="entry name" value="AAA+_ATPase"/>
</dbReference>
<dbReference type="InterPro" id="IPR002197">
    <property type="entry name" value="HTH_Fis"/>
</dbReference>
<dbReference type="CDD" id="cd00156">
    <property type="entry name" value="REC"/>
    <property type="match status" value="1"/>
</dbReference>
<dbReference type="Proteomes" id="UP000035760">
    <property type="component" value="Unassembled WGS sequence"/>
</dbReference>
<evidence type="ECO:0000256" key="2">
    <source>
        <dbReference type="ARBA" id="ARBA00022840"/>
    </source>
</evidence>
<sequence length="447" mass="50345">MKDILIIEDDRTLNHLMARHLQKLGHSVKSALDWASAKEYLAASEPALILLDCLLPDMDGYKIISEIAHQYPVIVLTAYASVQNAVRAIKAGAAEYLTKPVNLDELELMVKRTLDTDTLRREHEWYQRQIQAMGKNAMIGRSRALAEVHALIDAVAAADITVLIEGESGVGKELVARQIHQRSARADRNLLEIDCSTLHHALFESELFGHERGAFTGADRRKPGLVEGAEGGTLFLDEIGELDIALQAKLLRVLETGQFRRLGGTKDLRANVRIVAATNRSLAQMSRDNQFRQDLYFRLSSFVIRVPPLRERREDIAELVEYFLHHLDIRLQVNKTISAAALKQLVAYDWPGNIRELRNVVERAMILSGNKAEIRPEHLAFAASGHNPAAITSLTFDHDPNLDEIERMYLEKMLDKHSGHRAHVAKVLGVSERNLYRLLHKHGLPKH</sequence>
<dbReference type="Pfam" id="PF00072">
    <property type="entry name" value="Response_reg"/>
    <property type="match status" value="1"/>
</dbReference>
<dbReference type="Pfam" id="PF02954">
    <property type="entry name" value="HTH_8"/>
    <property type="match status" value="1"/>
</dbReference>
<dbReference type="InterPro" id="IPR058031">
    <property type="entry name" value="AAA_lid_NorR"/>
</dbReference>
<dbReference type="SUPFAM" id="SSF46689">
    <property type="entry name" value="Homeodomain-like"/>
    <property type="match status" value="1"/>
</dbReference>
<comment type="caution">
    <text evidence="9">The sequence shown here is derived from an EMBL/GenBank/DDBJ whole genome shotgun (WGS) entry which is preliminary data.</text>
</comment>
<feature type="modified residue" description="4-aspartylphosphate" evidence="6">
    <location>
        <position position="52"/>
    </location>
</feature>
<gene>
    <name evidence="9" type="ORF">BN873_70036</name>
</gene>
<dbReference type="InterPro" id="IPR009057">
    <property type="entry name" value="Homeodomain-like_sf"/>
</dbReference>
<dbReference type="EMBL" id="CBTJ020000080">
    <property type="protein sequence ID" value="CDI03888.1"/>
    <property type="molecule type" value="Genomic_DNA"/>
</dbReference>
<protein>
    <submittedName>
        <fullName evidence="9">Two component, sigma54 specific,transcriptional regulator, Fis family</fullName>
    </submittedName>
</protein>
<dbReference type="SUPFAM" id="SSF52540">
    <property type="entry name" value="P-loop containing nucleoside triphosphate hydrolases"/>
    <property type="match status" value="1"/>
</dbReference>
<dbReference type="FunFam" id="3.40.50.300:FF:000006">
    <property type="entry name" value="DNA-binding transcriptional regulator NtrC"/>
    <property type="match status" value="1"/>
</dbReference>
<dbReference type="GO" id="GO:0043565">
    <property type="term" value="F:sequence-specific DNA binding"/>
    <property type="evidence" value="ECO:0007669"/>
    <property type="project" value="InterPro"/>
</dbReference>
<dbReference type="PANTHER" id="PTHR32071:SF113">
    <property type="entry name" value="ALGINATE BIOSYNTHESIS TRANSCRIPTIONAL REGULATORY PROTEIN ALGB"/>
    <property type="match status" value="1"/>
</dbReference>
<evidence type="ECO:0000256" key="3">
    <source>
        <dbReference type="ARBA" id="ARBA00023015"/>
    </source>
</evidence>
<keyword evidence="3" id="KW-0805">Transcription regulation</keyword>
<evidence type="ECO:0000256" key="6">
    <source>
        <dbReference type="PROSITE-ProRule" id="PRU00169"/>
    </source>
</evidence>
<dbReference type="SMART" id="SM00382">
    <property type="entry name" value="AAA"/>
    <property type="match status" value="1"/>
</dbReference>
<evidence type="ECO:0000259" key="8">
    <source>
        <dbReference type="PROSITE" id="PS50110"/>
    </source>
</evidence>
<keyword evidence="2" id="KW-0067">ATP-binding</keyword>
<keyword evidence="6" id="KW-0597">Phosphoprotein</keyword>
<dbReference type="GO" id="GO:0005524">
    <property type="term" value="F:ATP binding"/>
    <property type="evidence" value="ECO:0007669"/>
    <property type="project" value="UniProtKB-KW"/>
</dbReference>
<reference evidence="9" key="2">
    <citation type="submission" date="2014-03" db="EMBL/GenBank/DDBJ databases">
        <title>Candidatus Competibacter-lineage genomes retrieved from metagenomes reveal functional metabolic diversity.</title>
        <authorList>
            <person name="McIlroy S.J."/>
            <person name="Albertsen M."/>
            <person name="Andresen E.K."/>
            <person name="Saunders A.M."/>
            <person name="Kristiansen R."/>
            <person name="Stokholm-Bjerregaard M."/>
            <person name="Nielsen K.L."/>
            <person name="Nielsen P.H."/>
        </authorList>
    </citation>
    <scope>NUCLEOTIDE SEQUENCE</scope>
    <source>
        <strain evidence="9">Run_A_D11</strain>
    </source>
</reference>
<dbReference type="InterPro" id="IPR011006">
    <property type="entry name" value="CheY-like_superfamily"/>
</dbReference>
<reference evidence="9" key="1">
    <citation type="submission" date="2013-07" db="EMBL/GenBank/DDBJ databases">
        <authorList>
            <person name="McIlroy S."/>
        </authorList>
    </citation>
    <scope>NUCLEOTIDE SEQUENCE [LARGE SCALE GENOMIC DNA]</scope>
    <source>
        <strain evidence="9">Run_A_D11</strain>
    </source>
</reference>
<dbReference type="PROSITE" id="PS00688">
    <property type="entry name" value="SIGMA54_INTERACT_3"/>
    <property type="match status" value="1"/>
</dbReference>
<dbReference type="Gene3D" id="3.40.50.2300">
    <property type="match status" value="1"/>
</dbReference>
<dbReference type="Pfam" id="PF00158">
    <property type="entry name" value="Sigma54_activat"/>
    <property type="match status" value="1"/>
</dbReference>
<evidence type="ECO:0000256" key="4">
    <source>
        <dbReference type="ARBA" id="ARBA00023125"/>
    </source>
</evidence>
<evidence type="ECO:0000256" key="1">
    <source>
        <dbReference type="ARBA" id="ARBA00022741"/>
    </source>
</evidence>
<evidence type="ECO:0000313" key="10">
    <source>
        <dbReference type="Proteomes" id="UP000035760"/>
    </source>
</evidence>
<dbReference type="InterPro" id="IPR002078">
    <property type="entry name" value="Sigma_54_int"/>
</dbReference>
<evidence type="ECO:0000259" key="7">
    <source>
        <dbReference type="PROSITE" id="PS50045"/>
    </source>
</evidence>
<feature type="domain" description="Response regulatory" evidence="8">
    <location>
        <begin position="3"/>
        <end position="114"/>
    </location>
</feature>
<dbReference type="Gene3D" id="1.10.10.60">
    <property type="entry name" value="Homeodomain-like"/>
    <property type="match status" value="1"/>
</dbReference>
<feature type="domain" description="Sigma-54 factor interaction" evidence="7">
    <location>
        <begin position="138"/>
        <end position="366"/>
    </location>
</feature>
<dbReference type="SUPFAM" id="SSF52172">
    <property type="entry name" value="CheY-like"/>
    <property type="match status" value="1"/>
</dbReference>
<dbReference type="PROSITE" id="PS50045">
    <property type="entry name" value="SIGMA54_INTERACT_4"/>
    <property type="match status" value="1"/>
</dbReference>